<protein>
    <submittedName>
        <fullName evidence="2">DUF3311 domain-containing protein</fullName>
    </submittedName>
</protein>
<evidence type="ECO:0000313" key="2">
    <source>
        <dbReference type="EMBL" id="HIW07211.1"/>
    </source>
</evidence>
<comment type="caution">
    <text evidence="2">The sequence shown here is derived from an EMBL/GenBank/DDBJ whole genome shotgun (WGS) entry which is preliminary data.</text>
</comment>
<keyword evidence="1" id="KW-0812">Transmembrane</keyword>
<evidence type="ECO:0000313" key="3">
    <source>
        <dbReference type="Proteomes" id="UP000823934"/>
    </source>
</evidence>
<accession>A0A9D1Q851</accession>
<keyword evidence="1" id="KW-1133">Transmembrane helix</keyword>
<dbReference type="Proteomes" id="UP000823934">
    <property type="component" value="Unassembled WGS sequence"/>
</dbReference>
<organism evidence="2 3">
    <name type="scientific">Candidatus Ignatzschineria merdigallinarum</name>
    <dbReference type="NCBI Taxonomy" id="2838621"/>
    <lineage>
        <taxon>Bacteria</taxon>
        <taxon>Pseudomonadati</taxon>
        <taxon>Pseudomonadota</taxon>
        <taxon>Gammaproteobacteria</taxon>
        <taxon>Cardiobacteriales</taxon>
        <taxon>Ignatzschineriaceae</taxon>
        <taxon>Ignatzschineria</taxon>
    </lineage>
</organism>
<dbReference type="EMBL" id="DXHP01000173">
    <property type="protein sequence ID" value="HIW07211.1"/>
    <property type="molecule type" value="Genomic_DNA"/>
</dbReference>
<proteinExistence type="predicted"/>
<reference evidence="2" key="2">
    <citation type="submission" date="2021-04" db="EMBL/GenBank/DDBJ databases">
        <authorList>
            <person name="Gilroy R."/>
        </authorList>
    </citation>
    <scope>NUCLEOTIDE SEQUENCE</scope>
    <source>
        <strain evidence="2">CHK160-9182</strain>
    </source>
</reference>
<feature type="transmembrane region" description="Helical" evidence="1">
    <location>
        <begin position="39"/>
        <end position="62"/>
    </location>
</feature>
<keyword evidence="1" id="KW-0472">Membrane</keyword>
<sequence>MAKRRLYSFILSVVIPYFGIFSGIYFFRYSEKMVFGFPILYFWLFMWFFLTTICLSLAWFLFDRDDKTVAAKEE</sequence>
<reference evidence="2" key="1">
    <citation type="journal article" date="2021" name="PeerJ">
        <title>Extensive microbial diversity within the chicken gut microbiome revealed by metagenomics and culture.</title>
        <authorList>
            <person name="Gilroy R."/>
            <person name="Ravi A."/>
            <person name="Getino M."/>
            <person name="Pursley I."/>
            <person name="Horton D.L."/>
            <person name="Alikhan N.F."/>
            <person name="Baker D."/>
            <person name="Gharbi K."/>
            <person name="Hall N."/>
            <person name="Watson M."/>
            <person name="Adriaenssens E.M."/>
            <person name="Foster-Nyarko E."/>
            <person name="Jarju S."/>
            <person name="Secka A."/>
            <person name="Antonio M."/>
            <person name="Oren A."/>
            <person name="Chaudhuri R.R."/>
            <person name="La Ragione R."/>
            <person name="Hildebrand F."/>
            <person name="Pallen M.J."/>
        </authorList>
    </citation>
    <scope>NUCLEOTIDE SEQUENCE</scope>
    <source>
        <strain evidence="2">CHK160-9182</strain>
    </source>
</reference>
<evidence type="ECO:0000256" key="1">
    <source>
        <dbReference type="SAM" id="Phobius"/>
    </source>
</evidence>
<dbReference type="AlphaFoldDB" id="A0A9D1Q851"/>
<dbReference type="Pfam" id="PF11755">
    <property type="entry name" value="DUF3311"/>
    <property type="match status" value="1"/>
</dbReference>
<name>A0A9D1Q851_9GAMM</name>
<dbReference type="InterPro" id="IPR021741">
    <property type="entry name" value="DUF3311"/>
</dbReference>
<feature type="transmembrane region" description="Helical" evidence="1">
    <location>
        <begin position="7"/>
        <end position="27"/>
    </location>
</feature>
<gene>
    <name evidence="2" type="ORF">H9889_07810</name>
</gene>